<gene>
    <name evidence="1" type="ORF">C7447_104141</name>
</gene>
<evidence type="ECO:0000313" key="2">
    <source>
        <dbReference type="Proteomes" id="UP000323136"/>
    </source>
</evidence>
<dbReference type="RefSeq" id="WP_148870798.1">
    <property type="nucleotide sequence ID" value="NZ_VNIA01000004.1"/>
</dbReference>
<protein>
    <submittedName>
        <fullName evidence="1">Uncharacterized protein</fullName>
    </submittedName>
</protein>
<proteinExistence type="predicted"/>
<organism evidence="1 2">
    <name type="scientific">Tenacibaculum adriaticum</name>
    <dbReference type="NCBI Taxonomy" id="413713"/>
    <lineage>
        <taxon>Bacteria</taxon>
        <taxon>Pseudomonadati</taxon>
        <taxon>Bacteroidota</taxon>
        <taxon>Flavobacteriia</taxon>
        <taxon>Flavobacteriales</taxon>
        <taxon>Flavobacteriaceae</taxon>
        <taxon>Tenacibaculum</taxon>
    </lineage>
</organism>
<dbReference type="OrthoDB" id="7596486at2"/>
<sequence length="560" mass="65799">MSPSESLKNILEEESKKLKELFDYPSYLAIHNIVRRMDIVIPLSSRISSSPQDDYAEFRAFFDYGWLPLLKFYYSKINLSDRLPFTLVTKEILSICDTSISYSGKIEFCKQLLNFEKADLIKINRVSDKEFSFTYLHKDSGIEQFDNISLNFYKDRIVEKIIEAKKKEKPFDEKYIKEEVRRIVNSPDGNMIIYHTTEEIDDYYNQQGHFHMLRTQGYDEFDTKDTFGGIEYWRYVDLIEILMGSALMRIDACLELQKKLESIDLHNVLSYTYYKDKIAANFSNYLDLDKGVVEQIMSCLTLTKDNYEYYLDYPSAPPPIFFQVADNLLITSIAGSLTNPIVLLNKELKRKYKKDYDKAVNNREDRFRNELFMFFQNNRIVKVSRGINISFNGIHTDIDAVAYDTKTKTLGLFQLKWQDRYHHSMKERYSRISNLFDKANEWIGKIKYWVDSNSDKSIISSLQINNQQKALTEINEVYIFVISRNQMNFTGVELDDSVAWSSWHQLIESQAYIGSNIDNPIKEMFIKMKALEPQNRIKRGGMPNQTKLVIELGDYKVFNS</sequence>
<comment type="caution">
    <text evidence="1">The sequence shown here is derived from an EMBL/GenBank/DDBJ whole genome shotgun (WGS) entry which is preliminary data.</text>
</comment>
<evidence type="ECO:0000313" key="1">
    <source>
        <dbReference type="EMBL" id="TYP97455.1"/>
    </source>
</evidence>
<name>A0A5S5DP04_9FLAO</name>
<keyword evidence="2" id="KW-1185">Reference proteome</keyword>
<accession>A0A5S5DP04</accession>
<reference evidence="1 2" key="1">
    <citation type="submission" date="2019-07" db="EMBL/GenBank/DDBJ databases">
        <title>Genomic Encyclopedia of Type Strains, Phase IV (KMG-IV): sequencing the most valuable type-strain genomes for metagenomic binning, comparative biology and taxonomic classification.</title>
        <authorList>
            <person name="Goeker M."/>
        </authorList>
    </citation>
    <scope>NUCLEOTIDE SEQUENCE [LARGE SCALE GENOMIC DNA]</scope>
    <source>
        <strain evidence="1 2">DSM 18961</strain>
    </source>
</reference>
<dbReference type="AlphaFoldDB" id="A0A5S5DP04"/>
<dbReference type="EMBL" id="VNIA01000004">
    <property type="protein sequence ID" value="TYP97455.1"/>
    <property type="molecule type" value="Genomic_DNA"/>
</dbReference>
<dbReference type="Proteomes" id="UP000323136">
    <property type="component" value="Unassembled WGS sequence"/>
</dbReference>